<dbReference type="STRING" id="1447883.A0A2B7YPG5"/>
<keyword evidence="3" id="KW-0233">DNA recombination</keyword>
<dbReference type="InterPro" id="IPR042525">
    <property type="entry name" value="Rad52_Rad59_Rad22_sf"/>
</dbReference>
<dbReference type="AlphaFoldDB" id="A0A2B7YPG5"/>
<dbReference type="GO" id="GO:0000730">
    <property type="term" value="P:DNA recombinase assembly"/>
    <property type="evidence" value="ECO:0007669"/>
    <property type="project" value="InterPro"/>
</dbReference>
<keyword evidence="4" id="KW-0234">DNA repair</keyword>
<dbReference type="Proteomes" id="UP000224634">
    <property type="component" value="Unassembled WGS sequence"/>
</dbReference>
<feature type="region of interest" description="Disordered" evidence="6">
    <location>
        <begin position="191"/>
        <end position="227"/>
    </location>
</feature>
<feature type="compositionally biased region" description="Low complexity" evidence="6">
    <location>
        <begin position="385"/>
        <end position="397"/>
    </location>
</feature>
<feature type="compositionally biased region" description="Low complexity" evidence="6">
    <location>
        <begin position="612"/>
        <end position="621"/>
    </location>
</feature>
<evidence type="ECO:0000256" key="6">
    <source>
        <dbReference type="SAM" id="MobiDB-lite"/>
    </source>
</evidence>
<proteinExistence type="inferred from homology"/>
<evidence type="ECO:0000256" key="5">
    <source>
        <dbReference type="ARBA" id="ARBA00077224"/>
    </source>
</evidence>
<dbReference type="PANTHER" id="PTHR12132">
    <property type="entry name" value="DNA REPAIR AND RECOMBINATION PROTEIN RAD52, RAD59"/>
    <property type="match status" value="1"/>
</dbReference>
<feature type="compositionally biased region" description="Pro residues" evidence="6">
    <location>
        <begin position="306"/>
        <end position="321"/>
    </location>
</feature>
<keyword evidence="8" id="KW-1185">Reference proteome</keyword>
<feature type="compositionally biased region" description="Polar residues" evidence="6">
    <location>
        <begin position="398"/>
        <end position="407"/>
    </location>
</feature>
<evidence type="ECO:0000256" key="4">
    <source>
        <dbReference type="ARBA" id="ARBA00023204"/>
    </source>
</evidence>
<feature type="compositionally biased region" description="Polar residues" evidence="6">
    <location>
        <begin position="364"/>
        <end position="384"/>
    </location>
</feature>
<dbReference type="OrthoDB" id="206565at2759"/>
<dbReference type="InterPro" id="IPR007232">
    <property type="entry name" value="Rad52_Rad59_Rad22"/>
</dbReference>
<evidence type="ECO:0000313" key="7">
    <source>
        <dbReference type="EMBL" id="PGH22951.1"/>
    </source>
</evidence>
<sequence>MSTAQAAVISANPFEPFQPRINKYTEQEIMTIQSRLNKQLGPEYISSRQGPGGVRVHYLAAEKSINLANEVFGFNGWSSSIQNIQIDFCDENPNTGKINVGLHVVVRVTLKDGTFHEDIGYGHIENCKGKAAAFDKAKKEGTTDALKRTLRTFGKALGNCIYDKEYLAKVTKLKVVPTKWDVDGLYRHADYAPVKKDPQPPAPEPKMHTSDLDSLPSRLPNTEQSEETLPLEFEGDFGSDLFDEADFAETHAEDADDTLLLEPEPPVQQKFVRNQGASTGYQPQRNPGPPSRVPNHMVTPSKPERPPAAGPAPVARPPLPPSNSNHLSRPINSSLPAHNPSNVVARTPVQSRPQPPTRIDNPVGAQNPNPSTIQPPYLPSNQLKPNNNTTNASTSPTKQTSPPNSQIPEDKRPEDPVGGFYSARAADTLRNNPYAAPKIAPTFDLRYESPSLRRTAGFNHNTSAPVARKTHQIVQPQFSENSPRPAGSQTVGKADDSAPDTIRRPGLSAPGNNNNGMASPAIRNPMTTSYRPPSRRVVTRSGATPGPPTAPSGATSANTNAATAAVPQNVNGKRPPLTDMTNGQPGAGATEDAGDPAKKARLANGASGTHTAQAQQQQQQK</sequence>
<dbReference type="InterPro" id="IPR041247">
    <property type="entry name" value="Rad52_fam"/>
</dbReference>
<feature type="compositionally biased region" description="Polar residues" evidence="6">
    <location>
        <begin position="475"/>
        <end position="491"/>
    </location>
</feature>
<dbReference type="Pfam" id="PF04098">
    <property type="entry name" value="Rad52_Rad22"/>
    <property type="match status" value="1"/>
</dbReference>
<dbReference type="EMBL" id="PDNA01000031">
    <property type="protein sequence ID" value="PGH22951.1"/>
    <property type="molecule type" value="Genomic_DNA"/>
</dbReference>
<evidence type="ECO:0000256" key="2">
    <source>
        <dbReference type="ARBA" id="ARBA00022763"/>
    </source>
</evidence>
<dbReference type="GO" id="GO:0006312">
    <property type="term" value="P:mitotic recombination"/>
    <property type="evidence" value="ECO:0007669"/>
    <property type="project" value="TreeGrafter"/>
</dbReference>
<accession>A0A2B7YPG5</accession>
<keyword evidence="2" id="KW-0227">DNA damage</keyword>
<dbReference type="GO" id="GO:0045002">
    <property type="term" value="P:double-strand break repair via single-strand annealing"/>
    <property type="evidence" value="ECO:0007669"/>
    <property type="project" value="InterPro"/>
</dbReference>
<organism evidence="7 8">
    <name type="scientific">Polytolypa hystricis (strain UAMH7299)</name>
    <dbReference type="NCBI Taxonomy" id="1447883"/>
    <lineage>
        <taxon>Eukaryota</taxon>
        <taxon>Fungi</taxon>
        <taxon>Dikarya</taxon>
        <taxon>Ascomycota</taxon>
        <taxon>Pezizomycotina</taxon>
        <taxon>Eurotiomycetes</taxon>
        <taxon>Eurotiomycetidae</taxon>
        <taxon>Onygenales</taxon>
        <taxon>Onygenales incertae sedis</taxon>
        <taxon>Polytolypa</taxon>
    </lineage>
</organism>
<gene>
    <name evidence="7" type="ORF">AJ80_03000</name>
</gene>
<dbReference type="PANTHER" id="PTHR12132:SF1">
    <property type="entry name" value="DNA REPAIR PROTEIN RAD52 HOMOLOG"/>
    <property type="match status" value="1"/>
</dbReference>
<dbReference type="NCBIfam" id="TIGR00607">
    <property type="entry name" value="rad52"/>
    <property type="match status" value="1"/>
</dbReference>
<reference evidence="7 8" key="1">
    <citation type="submission" date="2017-10" db="EMBL/GenBank/DDBJ databases">
        <title>Comparative genomics in systemic dimorphic fungi from Ajellomycetaceae.</title>
        <authorList>
            <person name="Munoz J.F."/>
            <person name="Mcewen J.G."/>
            <person name="Clay O.K."/>
            <person name="Cuomo C.A."/>
        </authorList>
    </citation>
    <scope>NUCLEOTIDE SEQUENCE [LARGE SCALE GENOMIC DNA]</scope>
    <source>
        <strain evidence="7 8">UAMH7299</strain>
    </source>
</reference>
<feature type="region of interest" description="Disordered" evidence="6">
    <location>
        <begin position="277"/>
        <end position="420"/>
    </location>
</feature>
<evidence type="ECO:0000256" key="1">
    <source>
        <dbReference type="ARBA" id="ARBA00006638"/>
    </source>
</evidence>
<dbReference type="FunFam" id="3.30.390.80:FF:000001">
    <property type="entry name" value="DNA repair protein RAD52 homolog"/>
    <property type="match status" value="1"/>
</dbReference>
<feature type="compositionally biased region" description="Low complexity" evidence="6">
    <location>
        <begin position="551"/>
        <end position="565"/>
    </location>
</feature>
<evidence type="ECO:0000256" key="3">
    <source>
        <dbReference type="ARBA" id="ARBA00023172"/>
    </source>
</evidence>
<comment type="caution">
    <text evidence="7">The sequence shown here is derived from an EMBL/GenBank/DDBJ whole genome shotgun (WGS) entry which is preliminary data.</text>
</comment>
<name>A0A2B7YPG5_POLH7</name>
<dbReference type="SUPFAM" id="SSF54768">
    <property type="entry name" value="dsRNA-binding domain-like"/>
    <property type="match status" value="1"/>
</dbReference>
<dbReference type="GO" id="GO:0003697">
    <property type="term" value="F:single-stranded DNA binding"/>
    <property type="evidence" value="ECO:0007669"/>
    <property type="project" value="UniProtKB-ARBA"/>
</dbReference>
<protein>
    <recommendedName>
        <fullName evidence="5">RAD52 homolog</fullName>
    </recommendedName>
</protein>
<evidence type="ECO:0000313" key="8">
    <source>
        <dbReference type="Proteomes" id="UP000224634"/>
    </source>
</evidence>
<feature type="compositionally biased region" description="Polar residues" evidence="6">
    <location>
        <begin position="331"/>
        <end position="352"/>
    </location>
</feature>
<comment type="similarity">
    <text evidence="1">Belongs to the RAD52 family.</text>
</comment>
<dbReference type="InterPro" id="IPR004585">
    <property type="entry name" value="DNA_recomb/repair_Rad52"/>
</dbReference>
<dbReference type="GO" id="GO:0005634">
    <property type="term" value="C:nucleus"/>
    <property type="evidence" value="ECO:0007669"/>
    <property type="project" value="InterPro"/>
</dbReference>
<dbReference type="Gene3D" id="3.30.390.80">
    <property type="entry name" value="DNA repair protein Rad52/59/22"/>
    <property type="match status" value="1"/>
</dbReference>
<feature type="region of interest" description="Disordered" evidence="6">
    <location>
        <begin position="475"/>
        <end position="621"/>
    </location>
</feature>